<organism evidence="3 4">
    <name type="scientific">Sordaria macrospora</name>
    <dbReference type="NCBI Taxonomy" id="5147"/>
    <lineage>
        <taxon>Eukaryota</taxon>
        <taxon>Fungi</taxon>
        <taxon>Dikarya</taxon>
        <taxon>Ascomycota</taxon>
        <taxon>Pezizomycotina</taxon>
        <taxon>Sordariomycetes</taxon>
        <taxon>Sordariomycetidae</taxon>
        <taxon>Sordariales</taxon>
        <taxon>Sordariaceae</taxon>
        <taxon>Sordaria</taxon>
    </lineage>
</organism>
<feature type="transmembrane region" description="Helical" evidence="2">
    <location>
        <begin position="24"/>
        <end position="49"/>
    </location>
</feature>
<comment type="caution">
    <text evidence="3">The sequence shown here is derived from an EMBL/GenBank/DDBJ whole genome shotgun (WGS) entry which is preliminary data.</text>
</comment>
<feature type="region of interest" description="Disordered" evidence="1">
    <location>
        <begin position="236"/>
        <end position="271"/>
    </location>
</feature>
<feature type="transmembrane region" description="Helical" evidence="2">
    <location>
        <begin position="61"/>
        <end position="83"/>
    </location>
</feature>
<keyword evidence="2" id="KW-0812">Transmembrane</keyword>
<sequence>MGSSSPGTTPNYIRNFESLIPQCFYSYVFLFARLFLIMSLPVMAGIVGSLLNNMTKAGEPVATSVVAIMIVTSASLLWCLSSWSGCSRRHFPYKVTIVTDVLFLIPFGVFSVLLGLPMHDGGTMCPQVSPNNAFTIRTGPLGAIDFSGERTGRVACAKLYLLWVLLLVVCACFVLSAGSVGVIHSQATKISRALWSARAMGDPMGGSDYRRSPSEITVARLREAFHGFERQLHEEPRVHVSTRSLDSGEAANEDDDNHDDDDRRGGGDPDLLRAQVGMIAPRESRVRLDTVTSTALLLQVLKNAHSVTTQCFKPKEKGTAH</sequence>
<feature type="transmembrane region" description="Helical" evidence="2">
    <location>
        <begin position="160"/>
        <end position="183"/>
    </location>
</feature>
<keyword evidence="2" id="KW-0472">Membrane</keyword>
<dbReference type="AlphaFoldDB" id="A0A8S8ZVN4"/>
<evidence type="ECO:0000256" key="2">
    <source>
        <dbReference type="SAM" id="Phobius"/>
    </source>
</evidence>
<name>A0A8S8ZVN4_SORMA</name>
<protein>
    <submittedName>
        <fullName evidence="3">Uncharacterized protein</fullName>
    </submittedName>
</protein>
<dbReference type="EMBL" id="NMPR01000043">
    <property type="protein sequence ID" value="KAA8633076.1"/>
    <property type="molecule type" value="Genomic_DNA"/>
</dbReference>
<feature type="compositionally biased region" description="Basic and acidic residues" evidence="1">
    <location>
        <begin position="260"/>
        <end position="271"/>
    </location>
</feature>
<evidence type="ECO:0000313" key="4">
    <source>
        <dbReference type="Proteomes" id="UP000433876"/>
    </source>
</evidence>
<evidence type="ECO:0000313" key="3">
    <source>
        <dbReference type="EMBL" id="KAA8633076.1"/>
    </source>
</evidence>
<keyword evidence="2" id="KW-1133">Transmembrane helix</keyword>
<reference evidence="3 4" key="1">
    <citation type="submission" date="2017-07" db="EMBL/GenBank/DDBJ databases">
        <title>Genome sequence of the Sordaria macrospora wild type strain R19027.</title>
        <authorList>
            <person name="Nowrousian M."/>
            <person name="Teichert I."/>
            <person name="Kueck U."/>
        </authorList>
    </citation>
    <scope>NUCLEOTIDE SEQUENCE [LARGE SCALE GENOMIC DNA]</scope>
    <source>
        <strain evidence="3 4">R19027</strain>
        <tissue evidence="3">Mycelium</tissue>
    </source>
</reference>
<evidence type="ECO:0000256" key="1">
    <source>
        <dbReference type="SAM" id="MobiDB-lite"/>
    </source>
</evidence>
<feature type="transmembrane region" description="Helical" evidence="2">
    <location>
        <begin position="95"/>
        <end position="116"/>
    </location>
</feature>
<proteinExistence type="predicted"/>
<dbReference type="Proteomes" id="UP000433876">
    <property type="component" value="Unassembled WGS sequence"/>
</dbReference>
<accession>A0A8S8ZVN4</accession>
<gene>
    <name evidence="3" type="ORF">SMACR_01406</name>
</gene>
<dbReference type="VEuPathDB" id="FungiDB:SMAC_01406"/>